<dbReference type="AlphaFoldDB" id="A0A835FYL8"/>
<accession>A0A835FYL8</accession>
<dbReference type="Pfam" id="PF03317">
    <property type="entry name" value="ELF"/>
    <property type="match status" value="1"/>
</dbReference>
<keyword evidence="1" id="KW-0812">Transmembrane</keyword>
<evidence type="ECO:0000313" key="3">
    <source>
        <dbReference type="Proteomes" id="UP000636709"/>
    </source>
</evidence>
<organism evidence="2 3">
    <name type="scientific">Digitaria exilis</name>
    <dbReference type="NCBI Taxonomy" id="1010633"/>
    <lineage>
        <taxon>Eukaryota</taxon>
        <taxon>Viridiplantae</taxon>
        <taxon>Streptophyta</taxon>
        <taxon>Embryophyta</taxon>
        <taxon>Tracheophyta</taxon>
        <taxon>Spermatophyta</taxon>
        <taxon>Magnoliopsida</taxon>
        <taxon>Liliopsida</taxon>
        <taxon>Poales</taxon>
        <taxon>Poaceae</taxon>
        <taxon>PACMAD clade</taxon>
        <taxon>Panicoideae</taxon>
        <taxon>Panicodae</taxon>
        <taxon>Paniceae</taxon>
        <taxon>Anthephorinae</taxon>
        <taxon>Digitaria</taxon>
    </lineage>
</organism>
<dbReference type="EMBL" id="JACEFO010000160">
    <property type="protein sequence ID" value="KAF8779617.1"/>
    <property type="molecule type" value="Genomic_DNA"/>
</dbReference>
<evidence type="ECO:0000313" key="2">
    <source>
        <dbReference type="EMBL" id="KAF8779617.1"/>
    </source>
</evidence>
<dbReference type="InterPro" id="IPR004990">
    <property type="entry name" value="ELF"/>
</dbReference>
<protein>
    <submittedName>
        <fullName evidence="2">Uncharacterized protein</fullName>
    </submittedName>
</protein>
<sequence>MDFESHLPCFLFFIRNPHFLFYINIIFFCFLLVFRLILPLVQLFATLTNFHFFFITLPPEVQSPQVLTHLQGLNFYLSLYEQDPEWVAFIQQELNHNTPLEDIPGRLRLFLMEERTSSLRLDLIQEFVSQYNRSEAVLPLEPYILEEAVRSYLDSVRGTDNFSILQAAYQDLRENERESFFFLETVAHNQDALDAQSASKWCFEEERRIRWEGIASSQARLERAEHEHALLIFALYDQERGRGSI</sequence>
<comment type="caution">
    <text evidence="2">The sequence shown here is derived from an EMBL/GenBank/DDBJ whole genome shotgun (WGS) entry which is preliminary data.</text>
</comment>
<proteinExistence type="predicted"/>
<dbReference type="OrthoDB" id="685206at2759"/>
<name>A0A835FYL8_9POAL</name>
<gene>
    <name evidence="2" type="ORF">HU200_002364</name>
</gene>
<reference evidence="2" key="1">
    <citation type="submission" date="2020-07" db="EMBL/GenBank/DDBJ databases">
        <title>Genome sequence and genetic diversity analysis of an under-domesticated orphan crop, white fonio (Digitaria exilis).</title>
        <authorList>
            <person name="Bennetzen J.L."/>
            <person name="Chen S."/>
            <person name="Ma X."/>
            <person name="Wang X."/>
            <person name="Yssel A.E.J."/>
            <person name="Chaluvadi S.R."/>
            <person name="Johnson M."/>
            <person name="Gangashetty P."/>
            <person name="Hamidou F."/>
            <person name="Sanogo M.D."/>
            <person name="Zwaenepoel A."/>
            <person name="Wallace J."/>
            <person name="Van De Peer Y."/>
            <person name="Van Deynze A."/>
        </authorList>
    </citation>
    <scope>NUCLEOTIDE SEQUENCE</scope>
    <source>
        <tissue evidence="2">Leaves</tissue>
    </source>
</reference>
<keyword evidence="3" id="KW-1185">Reference proteome</keyword>
<feature type="transmembrane region" description="Helical" evidence="1">
    <location>
        <begin position="20"/>
        <end position="38"/>
    </location>
</feature>
<keyword evidence="1" id="KW-0472">Membrane</keyword>
<keyword evidence="1" id="KW-1133">Transmembrane helix</keyword>
<evidence type="ECO:0000256" key="1">
    <source>
        <dbReference type="SAM" id="Phobius"/>
    </source>
</evidence>
<dbReference type="Proteomes" id="UP000636709">
    <property type="component" value="Unassembled WGS sequence"/>
</dbReference>